<dbReference type="AlphaFoldDB" id="A0A941IB01"/>
<organism evidence="2 3">
    <name type="scientific">Virgibacillus salarius</name>
    <dbReference type="NCBI Taxonomy" id="447199"/>
    <lineage>
        <taxon>Bacteria</taxon>
        <taxon>Bacillati</taxon>
        <taxon>Bacillota</taxon>
        <taxon>Bacilli</taxon>
        <taxon>Bacillales</taxon>
        <taxon>Bacillaceae</taxon>
        <taxon>Virgibacillus</taxon>
    </lineage>
</organism>
<name>A0A941IB01_9BACI</name>
<proteinExistence type="predicted"/>
<evidence type="ECO:0000313" key="3">
    <source>
        <dbReference type="Proteomes" id="UP000675284"/>
    </source>
</evidence>
<accession>A0A941IB01</accession>
<sequence length="94" mass="10918">MKWNYAFREVVIIRVSRRSLQLTIIVLSGYQLLTGDLRFMPLPILLLGLLFIVMGINEVRKDKLNIWGYVSFITAAFLFFVTLQLLLNVNTLNK</sequence>
<keyword evidence="3" id="KW-1185">Reference proteome</keyword>
<dbReference type="RefSeq" id="WP_166530648.1">
    <property type="nucleotide sequence ID" value="NZ_JAGSOT010000046.1"/>
</dbReference>
<evidence type="ECO:0000256" key="1">
    <source>
        <dbReference type="SAM" id="Phobius"/>
    </source>
</evidence>
<keyword evidence="1" id="KW-1133">Transmembrane helix</keyword>
<reference evidence="2" key="1">
    <citation type="submission" date="2021-04" db="EMBL/GenBank/DDBJ databases">
        <title>Isolation and polyphasic classification of algal microorganism.</title>
        <authorList>
            <person name="Wang S."/>
        </authorList>
    </citation>
    <scope>NUCLEOTIDE SEQUENCE</scope>
    <source>
        <strain evidence="2">720a</strain>
    </source>
</reference>
<dbReference type="InterPro" id="IPR025018">
    <property type="entry name" value="DUF3953"/>
</dbReference>
<dbReference type="Pfam" id="PF13129">
    <property type="entry name" value="DUF3953"/>
    <property type="match status" value="1"/>
</dbReference>
<feature type="transmembrane region" description="Helical" evidence="1">
    <location>
        <begin position="39"/>
        <end position="59"/>
    </location>
</feature>
<dbReference type="Proteomes" id="UP000675284">
    <property type="component" value="Unassembled WGS sequence"/>
</dbReference>
<gene>
    <name evidence="2" type="ORF">KCX74_14305</name>
</gene>
<evidence type="ECO:0000313" key="2">
    <source>
        <dbReference type="EMBL" id="MBR7797208.1"/>
    </source>
</evidence>
<protein>
    <submittedName>
        <fullName evidence="2">DUF3953 domain-containing protein</fullName>
    </submittedName>
</protein>
<keyword evidence="1" id="KW-0812">Transmembrane</keyword>
<comment type="caution">
    <text evidence="2">The sequence shown here is derived from an EMBL/GenBank/DDBJ whole genome shotgun (WGS) entry which is preliminary data.</text>
</comment>
<keyword evidence="1" id="KW-0472">Membrane</keyword>
<dbReference type="EMBL" id="JAGSOT010000046">
    <property type="protein sequence ID" value="MBR7797208.1"/>
    <property type="molecule type" value="Genomic_DNA"/>
</dbReference>
<feature type="transmembrane region" description="Helical" evidence="1">
    <location>
        <begin position="66"/>
        <end position="87"/>
    </location>
</feature>